<evidence type="ECO:0000313" key="2">
    <source>
        <dbReference type="EMBL" id="DAZ93830.1"/>
    </source>
</evidence>
<protein>
    <submittedName>
        <fullName evidence="2">Uncharacterized protein</fullName>
    </submittedName>
</protein>
<dbReference type="PANTHER" id="PTHR33876:SF4">
    <property type="entry name" value="CHLOROPLAST PROTEIN FOR GROWTH AND FERTILITY 2"/>
    <property type="match status" value="1"/>
</dbReference>
<proteinExistence type="predicted"/>
<dbReference type="AlphaFoldDB" id="A0AAV2YF67"/>
<keyword evidence="1" id="KW-1133">Transmembrane helix</keyword>
<feature type="transmembrane region" description="Helical" evidence="1">
    <location>
        <begin position="20"/>
        <end position="41"/>
    </location>
</feature>
<reference evidence="2" key="1">
    <citation type="submission" date="2022-11" db="EMBL/GenBank/DDBJ databases">
        <authorList>
            <person name="Morgan W.R."/>
            <person name="Tartar A."/>
        </authorList>
    </citation>
    <scope>NUCLEOTIDE SEQUENCE</scope>
    <source>
        <strain evidence="2">ARSEF 373</strain>
    </source>
</reference>
<feature type="transmembrane region" description="Helical" evidence="1">
    <location>
        <begin position="53"/>
        <end position="74"/>
    </location>
</feature>
<organism evidence="2 3">
    <name type="scientific">Lagenidium giganteum</name>
    <dbReference type="NCBI Taxonomy" id="4803"/>
    <lineage>
        <taxon>Eukaryota</taxon>
        <taxon>Sar</taxon>
        <taxon>Stramenopiles</taxon>
        <taxon>Oomycota</taxon>
        <taxon>Peronosporomycetes</taxon>
        <taxon>Pythiales</taxon>
        <taxon>Pythiaceae</taxon>
    </lineage>
</organism>
<keyword evidence="1" id="KW-0472">Membrane</keyword>
<dbReference type="InterPro" id="IPR052776">
    <property type="entry name" value="Chloro_ReproSupport/MetalTrans"/>
</dbReference>
<dbReference type="Proteomes" id="UP001146120">
    <property type="component" value="Unassembled WGS sequence"/>
</dbReference>
<feature type="transmembrane region" description="Helical" evidence="1">
    <location>
        <begin position="235"/>
        <end position="259"/>
    </location>
</feature>
<gene>
    <name evidence="2" type="ORF">N0F65_009338</name>
</gene>
<evidence type="ECO:0000313" key="3">
    <source>
        <dbReference type="Proteomes" id="UP001146120"/>
    </source>
</evidence>
<dbReference type="EMBL" id="DAKRPA010000288">
    <property type="protein sequence ID" value="DAZ93830.1"/>
    <property type="molecule type" value="Genomic_DNA"/>
</dbReference>
<feature type="transmembrane region" description="Helical" evidence="1">
    <location>
        <begin position="271"/>
        <end position="293"/>
    </location>
</feature>
<keyword evidence="3" id="KW-1185">Reference proteome</keyword>
<feature type="transmembrane region" description="Helical" evidence="1">
    <location>
        <begin position="205"/>
        <end position="229"/>
    </location>
</feature>
<reference evidence="2" key="2">
    <citation type="journal article" date="2023" name="Microbiol Resour">
        <title>Decontamination and Annotation of the Draft Genome Sequence of the Oomycete Lagenidium giganteum ARSEF 373.</title>
        <authorList>
            <person name="Morgan W.R."/>
            <person name="Tartar A."/>
        </authorList>
    </citation>
    <scope>NUCLEOTIDE SEQUENCE</scope>
    <source>
        <strain evidence="2">ARSEF 373</strain>
    </source>
</reference>
<sequence>MGEEHYNLGHAPISTIISTGLLLGIVHVITGPDHLSALVVLSAGSSWRSCQLGMRWGCGHSTGLILVTIIFLSVNQSFDVDGFGKYCDFVVGILMIILGLWSMRHYIKMRREQRMATCDPDREGTTQTLEVVLSPAVNASPNMEPKTSFTCADSDFPTPNDTAKAVDDVRKPSFDETIVTKKCCGGICLAPSSDIKNPSTQRWTAFAYGVAHGLAGTGGILGVLPAVVLNNWGRSSAYLLSFCVSSIFIMGVFAATYGEITGRLSQYSETLLYRIGIFSSCVSLVVGIIWVTLSATGQLDAVFG</sequence>
<keyword evidence="1" id="KW-0812">Transmembrane</keyword>
<name>A0AAV2YF67_9STRA</name>
<evidence type="ECO:0000256" key="1">
    <source>
        <dbReference type="SAM" id="Phobius"/>
    </source>
</evidence>
<feature type="transmembrane region" description="Helical" evidence="1">
    <location>
        <begin position="89"/>
        <end position="107"/>
    </location>
</feature>
<accession>A0AAV2YF67</accession>
<dbReference type="PANTHER" id="PTHR33876">
    <property type="entry name" value="UNNAMED PRODUCT"/>
    <property type="match status" value="1"/>
</dbReference>
<comment type="caution">
    <text evidence="2">The sequence shown here is derived from an EMBL/GenBank/DDBJ whole genome shotgun (WGS) entry which is preliminary data.</text>
</comment>